<proteinExistence type="predicted"/>
<feature type="transmembrane region" description="Helical" evidence="1">
    <location>
        <begin position="132"/>
        <end position="148"/>
    </location>
</feature>
<evidence type="ECO:0000256" key="1">
    <source>
        <dbReference type="SAM" id="Phobius"/>
    </source>
</evidence>
<dbReference type="AlphaFoldDB" id="A0A0F9ZYU0"/>
<reference evidence="2 3" key="1">
    <citation type="journal article" date="2015" name="Nature">
        <title>rRNA introns, odd ribosomes, and small enigmatic genomes across a large radiation of phyla.</title>
        <authorList>
            <person name="Brown C.T."/>
            <person name="Hug L.A."/>
            <person name="Thomas B.C."/>
            <person name="Sharon I."/>
            <person name="Castelle C.J."/>
            <person name="Singh A."/>
            <person name="Wilkins M.J."/>
            <person name="Williams K.H."/>
            <person name="Banfield J.F."/>
        </authorList>
    </citation>
    <scope>NUCLEOTIDE SEQUENCE [LARGE SCALE GENOMIC DNA]</scope>
</reference>
<evidence type="ECO:0000313" key="3">
    <source>
        <dbReference type="Proteomes" id="UP000034302"/>
    </source>
</evidence>
<sequence>MGKVKIFILPILISVFLLPIGISYAQEDITIPEEEVLYDIVGEEQPILYDTGAEDPILYEDTSYDYDPSIAESEIIPDIPFSIDGPGGMTTSFLAFLAAYSIFVLVFGLGGYIFSSIALYKIGKDMGYDRPWFAWVPILSTVMTFQLGDQNPMLILLLLIPGIGGLVVAVLGIIALMNIAKKRGYDKNLGLIVLIPLASFVLLYLLAWKPKTTEAIAPSQISTPVEQPPVQ</sequence>
<feature type="transmembrane region" description="Helical" evidence="1">
    <location>
        <begin position="189"/>
        <end position="208"/>
    </location>
</feature>
<accession>A0A0F9ZYU0</accession>
<feature type="transmembrane region" description="Helical" evidence="1">
    <location>
        <begin position="154"/>
        <end position="177"/>
    </location>
</feature>
<keyword evidence="1" id="KW-1133">Transmembrane helix</keyword>
<dbReference type="Pfam" id="PF18936">
    <property type="entry name" value="DUF5684"/>
    <property type="match status" value="1"/>
</dbReference>
<dbReference type="Proteomes" id="UP000034302">
    <property type="component" value="Unassembled WGS sequence"/>
</dbReference>
<comment type="caution">
    <text evidence="2">The sequence shown here is derived from an EMBL/GenBank/DDBJ whole genome shotgun (WGS) entry which is preliminary data.</text>
</comment>
<keyword evidence="1" id="KW-0812">Transmembrane</keyword>
<dbReference type="InterPro" id="IPR043739">
    <property type="entry name" value="DUF5684"/>
</dbReference>
<feature type="transmembrane region" description="Helical" evidence="1">
    <location>
        <begin position="93"/>
        <end position="120"/>
    </location>
</feature>
<protein>
    <submittedName>
        <fullName evidence="2">Uncharacterized protein</fullName>
    </submittedName>
</protein>
<keyword evidence="1" id="KW-0472">Membrane</keyword>
<organism evidence="2 3">
    <name type="scientific">candidate division WS6 bacterium GW2011_GWC1_33_20</name>
    <dbReference type="NCBI Taxonomy" id="1619089"/>
    <lineage>
        <taxon>Bacteria</taxon>
        <taxon>Candidatus Dojkabacteria</taxon>
    </lineage>
</organism>
<dbReference type="EMBL" id="LBOV01000006">
    <property type="protein sequence ID" value="KKP44096.1"/>
    <property type="molecule type" value="Genomic_DNA"/>
</dbReference>
<name>A0A0F9ZYU0_9BACT</name>
<gene>
    <name evidence="2" type="ORF">UR34_C0006G0017</name>
</gene>
<evidence type="ECO:0000313" key="2">
    <source>
        <dbReference type="EMBL" id="KKP44096.1"/>
    </source>
</evidence>